<evidence type="ECO:0000313" key="8">
    <source>
        <dbReference type="EMBL" id="SIS41932.1"/>
    </source>
</evidence>
<keyword evidence="3" id="KW-1003">Cell membrane</keyword>
<evidence type="ECO:0000256" key="5">
    <source>
        <dbReference type="ARBA" id="ARBA00022989"/>
    </source>
</evidence>
<keyword evidence="6 7" id="KW-0472">Membrane</keyword>
<keyword evidence="5 7" id="KW-1133">Transmembrane helix</keyword>
<evidence type="ECO:0000256" key="4">
    <source>
        <dbReference type="ARBA" id="ARBA00022692"/>
    </source>
</evidence>
<dbReference type="InterPro" id="IPR051539">
    <property type="entry name" value="T4SS-coupling_protein"/>
</dbReference>
<dbReference type="AlphaFoldDB" id="A0A1N7IXU1"/>
<gene>
    <name evidence="8" type="ORF">SAMN05421686_101124</name>
</gene>
<comment type="similarity">
    <text evidence="2">Belongs to the VirD4/TraG family.</text>
</comment>
<dbReference type="PANTHER" id="PTHR37937:SF1">
    <property type="entry name" value="CONJUGATIVE TRANSFER: DNA TRANSPORT"/>
    <property type="match status" value="1"/>
</dbReference>
<dbReference type="Proteomes" id="UP000185639">
    <property type="component" value="Unassembled WGS sequence"/>
</dbReference>
<feature type="transmembrane region" description="Helical" evidence="7">
    <location>
        <begin position="144"/>
        <end position="165"/>
    </location>
</feature>
<dbReference type="STRING" id="484498.SAMN05421686_101124"/>
<dbReference type="EMBL" id="FTOH01000001">
    <property type="protein sequence ID" value="SIS41932.1"/>
    <property type="molecule type" value="Genomic_DNA"/>
</dbReference>
<evidence type="ECO:0000256" key="7">
    <source>
        <dbReference type="SAM" id="Phobius"/>
    </source>
</evidence>
<dbReference type="Pfam" id="PF02534">
    <property type="entry name" value="T4SS-DNA_transf"/>
    <property type="match status" value="1"/>
</dbReference>
<dbReference type="InterPro" id="IPR027417">
    <property type="entry name" value="P-loop_NTPase"/>
</dbReference>
<dbReference type="RefSeq" id="WP_076513352.1">
    <property type="nucleotide sequence ID" value="NZ_FTOH01000001.1"/>
</dbReference>
<sequence length="582" mass="64886">MNTSSSAIPSMPELAELVATLQSISPEEIVDLAVIMGLTYVLTCFAVKAFLLQLLRAFGLYSPPVYAALPSTLPYWRVIFRLHMTFTHWRETVFRFGQYATAGFAGTLATMTQLYTPSTVLIGRVWWAGFGLVQPVGARIQRHIMVYAMTGAGKTTWITTMLALWRGSACIVDPKGQITYALARADKREWIVFRPHEPERSAQWNPLDDIKAAMQREGHDSAVKWAQRLSESLIVTPAQTKTPFFADTARGYLTGLILHVLSAHEDDCHTLLFVYELAVHGCRVFNDDGAIESTPKEARQILDKKLLENPAFQGAVSSSASAFINASGDTKGSLVATLLEQLKWMALPSVKFLLSATTRPLSDAKSRDDVVFAFVAPVLSLREELKPLFRVYTNFVSYTFESVPKKKGQCLFVIDEVQAMGHNATLEVALPVARSYGLSVVAIAQDREGMKASYPQTYGSFEGNADVVLFMATNHPDNYNYVSQALGKRTHIETDHRTGRKAYRETDVMTPDQVKRFLSPDKGNLIAIRAGARAIRLKIAPYFSELLVTAYAPDPDHREPILRRISRLIFNPKSIVRKRTEP</sequence>
<accession>A0A1N7IXU1</accession>
<comment type="subcellular location">
    <subcellularLocation>
        <location evidence="1">Cell membrane</location>
        <topology evidence="1">Multi-pass membrane protein</topology>
    </subcellularLocation>
</comment>
<dbReference type="PANTHER" id="PTHR37937">
    <property type="entry name" value="CONJUGATIVE TRANSFER: DNA TRANSPORT"/>
    <property type="match status" value="1"/>
</dbReference>
<keyword evidence="9" id="KW-1185">Reference proteome</keyword>
<feature type="transmembrane region" description="Helical" evidence="7">
    <location>
        <begin position="32"/>
        <end position="51"/>
    </location>
</feature>
<evidence type="ECO:0000256" key="1">
    <source>
        <dbReference type="ARBA" id="ARBA00004651"/>
    </source>
</evidence>
<keyword evidence="4 7" id="KW-0812">Transmembrane</keyword>
<name>A0A1N7IXU1_9GAMM</name>
<dbReference type="Gene3D" id="3.40.50.300">
    <property type="entry name" value="P-loop containing nucleotide triphosphate hydrolases"/>
    <property type="match status" value="2"/>
</dbReference>
<organism evidence="8 9">
    <name type="scientific">Thalassolituus maritimus</name>
    <dbReference type="NCBI Taxonomy" id="484498"/>
    <lineage>
        <taxon>Bacteria</taxon>
        <taxon>Pseudomonadati</taxon>
        <taxon>Pseudomonadota</taxon>
        <taxon>Gammaproteobacteria</taxon>
        <taxon>Oceanospirillales</taxon>
        <taxon>Oceanospirillaceae</taxon>
        <taxon>Thalassolituus</taxon>
    </lineage>
</organism>
<evidence type="ECO:0000313" key="9">
    <source>
        <dbReference type="Proteomes" id="UP000185639"/>
    </source>
</evidence>
<evidence type="ECO:0000256" key="3">
    <source>
        <dbReference type="ARBA" id="ARBA00022475"/>
    </source>
</evidence>
<reference evidence="9" key="1">
    <citation type="submission" date="2017-01" db="EMBL/GenBank/DDBJ databases">
        <authorList>
            <person name="Varghese N."/>
            <person name="Submissions S."/>
        </authorList>
    </citation>
    <scope>NUCLEOTIDE SEQUENCE [LARGE SCALE GENOMIC DNA]</scope>
    <source>
        <strain evidence="9">DSM 24913</strain>
    </source>
</reference>
<protein>
    <submittedName>
        <fullName evidence="8">Type IV secretory system Conjugative DNA transfer</fullName>
    </submittedName>
</protein>
<dbReference type="GO" id="GO:0005886">
    <property type="term" value="C:plasma membrane"/>
    <property type="evidence" value="ECO:0007669"/>
    <property type="project" value="UniProtKB-SubCell"/>
</dbReference>
<dbReference type="CDD" id="cd01127">
    <property type="entry name" value="TrwB_TraG_TraD_VirD4"/>
    <property type="match status" value="1"/>
</dbReference>
<evidence type="ECO:0000256" key="2">
    <source>
        <dbReference type="ARBA" id="ARBA00008806"/>
    </source>
</evidence>
<proteinExistence type="inferred from homology"/>
<evidence type="ECO:0000256" key="6">
    <source>
        <dbReference type="ARBA" id="ARBA00023136"/>
    </source>
</evidence>
<dbReference type="InterPro" id="IPR003688">
    <property type="entry name" value="TraG/VirD4"/>
</dbReference>
<dbReference type="SUPFAM" id="SSF52540">
    <property type="entry name" value="P-loop containing nucleoside triphosphate hydrolases"/>
    <property type="match status" value="1"/>
</dbReference>